<proteinExistence type="predicted"/>
<comment type="caution">
    <text evidence="2">The sequence shown here is derived from an EMBL/GenBank/DDBJ whole genome shotgun (WGS) entry which is preliminary data.</text>
</comment>
<dbReference type="EMBL" id="SHKL01000001">
    <property type="protein sequence ID" value="RZT84598.1"/>
    <property type="molecule type" value="Genomic_DNA"/>
</dbReference>
<feature type="signal peptide" evidence="1">
    <location>
        <begin position="1"/>
        <end position="27"/>
    </location>
</feature>
<dbReference type="RefSeq" id="WP_130289180.1">
    <property type="nucleotide sequence ID" value="NZ_SHKL01000001.1"/>
</dbReference>
<reference evidence="2 3" key="1">
    <citation type="submission" date="2019-02" db="EMBL/GenBank/DDBJ databases">
        <title>Sequencing the genomes of 1000 actinobacteria strains.</title>
        <authorList>
            <person name="Klenk H.-P."/>
        </authorList>
    </citation>
    <scope>NUCLEOTIDE SEQUENCE [LARGE SCALE GENOMIC DNA]</scope>
    <source>
        <strain evidence="2 3">DSM 45779</strain>
    </source>
</reference>
<dbReference type="AlphaFoldDB" id="A0A4Q7UUK2"/>
<protein>
    <recommendedName>
        <fullName evidence="4">Secreted protein</fullName>
    </recommendedName>
</protein>
<evidence type="ECO:0000313" key="3">
    <source>
        <dbReference type="Proteomes" id="UP000291591"/>
    </source>
</evidence>
<evidence type="ECO:0008006" key="4">
    <source>
        <dbReference type="Google" id="ProtNLM"/>
    </source>
</evidence>
<name>A0A4Q7UUK2_PSEST</name>
<organism evidence="2 3">
    <name type="scientific">Pseudonocardia sediminis</name>
    <dbReference type="NCBI Taxonomy" id="1397368"/>
    <lineage>
        <taxon>Bacteria</taxon>
        <taxon>Bacillati</taxon>
        <taxon>Actinomycetota</taxon>
        <taxon>Actinomycetes</taxon>
        <taxon>Pseudonocardiales</taxon>
        <taxon>Pseudonocardiaceae</taxon>
        <taxon>Pseudonocardia</taxon>
    </lineage>
</organism>
<accession>A0A4Q7UUK2</accession>
<dbReference type="Proteomes" id="UP000291591">
    <property type="component" value="Unassembled WGS sequence"/>
</dbReference>
<feature type="chain" id="PRO_5020498449" description="Secreted protein" evidence="1">
    <location>
        <begin position="28"/>
        <end position="84"/>
    </location>
</feature>
<sequence length="84" mass="8463">MKRSHRVAAIALTAGVTMAGVAGVASAGDYYDHGSDSETVQHVHEHHYPAEQTEEKPGLVGGLVDGVGGLLGGVADTVDGVLGL</sequence>
<keyword evidence="1" id="KW-0732">Signal</keyword>
<evidence type="ECO:0000256" key="1">
    <source>
        <dbReference type="SAM" id="SignalP"/>
    </source>
</evidence>
<gene>
    <name evidence="2" type="ORF">EV383_1445</name>
</gene>
<keyword evidence="3" id="KW-1185">Reference proteome</keyword>
<evidence type="ECO:0000313" key="2">
    <source>
        <dbReference type="EMBL" id="RZT84598.1"/>
    </source>
</evidence>